<dbReference type="SUPFAM" id="SSF69318">
    <property type="entry name" value="Integrin alpha N-terminal domain"/>
    <property type="match status" value="1"/>
</dbReference>
<dbReference type="PANTHER" id="PTHR44103">
    <property type="entry name" value="PROPROTEIN CONVERTASE P"/>
    <property type="match status" value="1"/>
</dbReference>
<dbReference type="EMBL" id="CP120682">
    <property type="protein sequence ID" value="WKN38226.1"/>
    <property type="molecule type" value="Genomic_DNA"/>
</dbReference>
<evidence type="ECO:0000256" key="1">
    <source>
        <dbReference type="ARBA" id="ARBA00022729"/>
    </source>
</evidence>
<dbReference type="PANTHER" id="PTHR44103:SF1">
    <property type="entry name" value="PROPROTEIN CONVERTASE P"/>
    <property type="match status" value="1"/>
</dbReference>
<name>A0AA49GQQ3_9BACT</name>
<feature type="domain" description="Aldos-2-ulose dehydratase beta-propeller" evidence="2">
    <location>
        <begin position="105"/>
        <end position="260"/>
    </location>
</feature>
<sequence length="374" mass="41989">MPQWVLAQSYQPEFKNQTLDTIDIGYGLAIGDVDGDERPDIILADQKQFVWYRNGDWQRFVIAENLTNRDNVCLAAADINQDGQVELAVGAQWNPGETSDPTMSGSVHFLERPEDPTQLWKPIQLHHEPTVHRMHWVNTEDGYRLVVLPLHGQGNRDGQGQGVKVLAYTPPQDLSQSWETTALDTTMHLTHNFDIVDQSDMFLAGKEGVKHFTYQNGSWKSNLLSQLTQSAGEVRQGYLAENDPFLVTVEPMHGNQLVLYQGDEYGERSMLSDDLAQGHALACADLLGLGRDQILVGWREPNSNKKVGIKLFVPVDADGDGWMHYWIDENEMACEDLKVADLDQDGDLDIIAAGRATKNLKIYWNQKADTQASN</sequence>
<dbReference type="InterPro" id="IPR054583">
    <property type="entry name" value="Beta-prop_AUDH"/>
</dbReference>
<proteinExistence type="predicted"/>
<keyword evidence="1" id="KW-0732">Signal</keyword>
<accession>A0AA49GQQ3</accession>
<dbReference type="InterPro" id="IPR028994">
    <property type="entry name" value="Integrin_alpha_N"/>
</dbReference>
<dbReference type="Pfam" id="PF13517">
    <property type="entry name" value="FG-GAP_3"/>
    <property type="match status" value="1"/>
</dbReference>
<dbReference type="Pfam" id="PF22301">
    <property type="entry name" value="AUDH_beta_propeller"/>
    <property type="match status" value="1"/>
</dbReference>
<protein>
    <submittedName>
        <fullName evidence="3">VCBS repeat-containing protein</fullName>
    </submittedName>
</protein>
<dbReference type="InterPro" id="IPR013517">
    <property type="entry name" value="FG-GAP"/>
</dbReference>
<dbReference type="Gene3D" id="2.130.10.130">
    <property type="entry name" value="Integrin alpha, N-terminal"/>
    <property type="match status" value="1"/>
</dbReference>
<reference evidence="3" key="1">
    <citation type="journal article" date="2023" name="Comput. Struct. Biotechnol. J.">
        <title>Discovery of a novel marine Bacteroidetes with a rich repertoire of carbohydrate-active enzymes.</title>
        <authorList>
            <person name="Chen B."/>
            <person name="Liu G."/>
            <person name="Chen Q."/>
            <person name="Wang H."/>
            <person name="Liu L."/>
            <person name="Tang K."/>
        </authorList>
    </citation>
    <scope>NUCLEOTIDE SEQUENCE</scope>
    <source>
        <strain evidence="3">TK19036</strain>
    </source>
</reference>
<dbReference type="AlphaFoldDB" id="A0AA49GQQ3"/>
<organism evidence="3">
    <name type="scientific">Roseihalotalea indica</name>
    <dbReference type="NCBI Taxonomy" id="2867963"/>
    <lineage>
        <taxon>Bacteria</taxon>
        <taxon>Pseudomonadati</taxon>
        <taxon>Bacteroidota</taxon>
        <taxon>Cytophagia</taxon>
        <taxon>Cytophagales</taxon>
        <taxon>Catalimonadaceae</taxon>
        <taxon>Roseihalotalea</taxon>
    </lineage>
</organism>
<gene>
    <name evidence="3" type="ORF">K4G66_05870</name>
</gene>
<evidence type="ECO:0000259" key="2">
    <source>
        <dbReference type="Pfam" id="PF22301"/>
    </source>
</evidence>
<reference evidence="3" key="2">
    <citation type="journal article" date="2024" name="Antonie Van Leeuwenhoek">
        <title>Roseihalotalea indica gen. nov., sp. nov., a halophilic Bacteroidetes from mesopelagic Southwest Indian Ocean with higher carbohydrate metabolic potential.</title>
        <authorList>
            <person name="Chen B."/>
            <person name="Zhang M."/>
            <person name="Lin D."/>
            <person name="Ye J."/>
            <person name="Tang K."/>
        </authorList>
    </citation>
    <scope>NUCLEOTIDE SEQUENCE</scope>
    <source>
        <strain evidence="3">TK19036</strain>
    </source>
</reference>
<evidence type="ECO:0000313" key="3">
    <source>
        <dbReference type="EMBL" id="WKN38226.1"/>
    </source>
</evidence>